<dbReference type="EMBL" id="ABCY02000001">
    <property type="protein sequence ID" value="EEF81607.1"/>
    <property type="molecule type" value="Genomic_DNA"/>
</dbReference>
<comment type="caution">
    <text evidence="1">The sequence shown here is derived from an EMBL/GenBank/DDBJ whole genome shotgun (WGS) entry which is preliminary data.</text>
</comment>
<dbReference type="Proteomes" id="UP000006163">
    <property type="component" value="Unassembled WGS sequence"/>
</dbReference>
<gene>
    <name evidence="1" type="ORF">BVAVS116_0434</name>
</gene>
<dbReference type="HOGENOM" id="CLU_3325280_0_0_12"/>
<reference evidence="1 2" key="1">
    <citation type="submission" date="2009-01" db="EMBL/GenBank/DDBJ databases">
        <authorList>
            <person name="Fraser-Liggett C.M."/>
            <person name="Mongodin E.F."/>
            <person name="Casjens B."/>
            <person name="Dunn J."/>
            <person name="Luft B."/>
            <person name="Qiu W."/>
            <person name="Schutzer S."/>
            <person name="Sebastian Y."/>
        </authorList>
    </citation>
    <scope>NUCLEOTIDE SEQUENCE [LARGE SCALE GENOMIC DNA]</scope>
    <source>
        <strain evidence="1 2">VS116</strain>
    </source>
</reference>
<keyword evidence="2" id="KW-1185">Reference proteome</keyword>
<protein>
    <submittedName>
        <fullName evidence="1">Uncharacterized protein</fullName>
    </submittedName>
</protein>
<sequence>MKTKQYKNKLKKFIHYDKYLKIKTLIKLRKDIFTIFKL</sequence>
<proteinExistence type="predicted"/>
<dbReference type="AlphaFoldDB" id="D6RXR8"/>
<organism evidence="1 2">
    <name type="scientific">Borreliella valaisiana VS116</name>
    <dbReference type="NCBI Taxonomy" id="445987"/>
    <lineage>
        <taxon>Bacteria</taxon>
        <taxon>Pseudomonadati</taxon>
        <taxon>Spirochaetota</taxon>
        <taxon>Spirochaetia</taxon>
        <taxon>Spirochaetales</taxon>
        <taxon>Borreliaceae</taxon>
        <taxon>Borreliella</taxon>
    </lineage>
</organism>
<name>D6RXR8_BORVA</name>
<evidence type="ECO:0000313" key="1">
    <source>
        <dbReference type="EMBL" id="EEF81607.1"/>
    </source>
</evidence>
<accession>D6RXR8</accession>
<evidence type="ECO:0000313" key="2">
    <source>
        <dbReference type="Proteomes" id="UP000006163"/>
    </source>
</evidence>